<dbReference type="GO" id="GO:0044877">
    <property type="term" value="F:protein-containing complex binding"/>
    <property type="evidence" value="ECO:0007669"/>
    <property type="project" value="TreeGrafter"/>
</dbReference>
<keyword evidence="7 11" id="KW-0472">Membrane</keyword>
<dbReference type="Pfam" id="PF00027">
    <property type="entry name" value="cNMP_binding"/>
    <property type="match status" value="3"/>
</dbReference>
<evidence type="ECO:0000256" key="11">
    <source>
        <dbReference type="SAM" id="Phobius"/>
    </source>
</evidence>
<evidence type="ECO:0000256" key="9">
    <source>
        <dbReference type="ARBA" id="ARBA00023303"/>
    </source>
</evidence>
<proteinExistence type="inferred from homology"/>
<feature type="transmembrane region" description="Helical" evidence="11">
    <location>
        <begin position="545"/>
        <end position="565"/>
    </location>
</feature>
<dbReference type="Proteomes" id="UP001059041">
    <property type="component" value="Linkage Group LG19"/>
</dbReference>
<evidence type="ECO:0000313" key="14">
    <source>
        <dbReference type="Proteomes" id="UP001059041"/>
    </source>
</evidence>
<keyword evidence="5 11" id="KW-1133">Transmembrane helix</keyword>
<keyword evidence="9 10" id="KW-0407">Ion channel</keyword>
<sequence length="2026" mass="235462">MEDTNESKQDDEVSEVYSPKQHIVRVWNVFISLTCLAAVTLCLYELFFNSTVQGIIFIRYCLDVSFILNIISRFYIGHEDHGVVIIDPKRVRKKYFQTWFLLDFLSVLPLETLKMAFSDLTFMQANRCLRVFRLFGLISSFNREPDINKVYVTALHCFSIGILCFQTSACIWFRQACIGTSEGHPRHCFKMSWLQLLPDFSTNVTRISDVEYYTASLYWAAITLCAIGFGDVHATYLEEVTAASFVMVLGLLSFGIIMTNMSSLISNMDAQRGKFYHRMETVHHYVKHMGLPEDIQTWVHAYYYGLWTHQKGRVIAGLMDDLPFVLHSDVLSCYYKPLIEKAKLFRETESGFKRALSLKCNTYTYSPGQILAEIGEVYPNLYYIKHGLVQIYGEDPGDRIATLLPGLLFGEAHLLYSIPRNATICALTLSEISVLERKDLLSLFADYPETGVKIGKAINERLENFTYPLREAFAYGLALRPQNVVFQKDLSVNLQAKDKRIFRSFMDSLSNQHSRIKSYLRSKNTKSFWKRTIHPDQAFAKKWEIFFFFCITLSVFLETWVLFFTNNTYTMGLYSESWGALYLAVGALIDIAAAFDILVTLRTEVLTEDGYVISLSVIFKAYQRSRNLYYDVLAILPLDLISFAYTGAKHWTMLGSLRANRLIWLRKIYLYFCKKESDIYKNLFVQRTAKCIFLLTFFVHFCAGVLYLSACSEVKCLEDSWAGNAGLNSSQNNLYHYIYATYWTIAIMTSVGYGDILPSSPLEQMLAVIVGLTGLLIFNYIISQIIATISGENAKRVSFQNLLSAMRHFMERHDLTVSQENRVMEYMKHLWSKYQGEAYPRGPFIMRDLPAELKRTVLMAERGELLSKIPYFVEAGHSFIQELASISAMYFFPKGEIVQYSNTITRELFCIRRGMCQILSDDLSEIVGRYRKRMYFGEAGFLFAKPAMLTVRTMTCCEILSIDFEKVRVVLEKYPVLKWQMEELQANSEYHMTLKMTVENKMKRQRRTEEDEADAVHKRKKVLLTFHGRRYCKKSKCYVEDFGNIPIYAGSEEETAAEKYQKFQNKRLGPRRPKNAIVPSSTIYVKWVIFRIVLAIAVSVISSLLFAFLHYKIELWIACYALGVLCWIDIYICMHVAFYQDNDLQVDPLEITHHYIKTSFLVDFITCFPWEIVGWLVVSPISENGFYANNEALHLYAYLRIPHVFQLYRVPLAFSYLQEDITREKNIITFLKLLLYCVLFIHFSTCIMFASVCPAQDLHGYEHSYFLPMIKHNCTPSSWVSHLNNSFDVDYDTVTFPQLYLVSFYFATTTMCSIGFGDIYPHETLSKTITIFVIIAAMLFWGWLSGTITAMLANTDAVRSAYTKRTESMKLFLKSHNITGPLYESVARFYTFRWIRTKGIDQDKLFEYLPTSLVGDISTILYADFIAKVFGLNIQREERQESETHVLSSLNIKRAGKLNKPFFEMMLTKDCREDLETDGCFIRLLARKIYPSLYRANDYICKRNDFGDEMYYIEKGEVDVLSNNELTVVVKLKAGQYFGERNLLLGEPRAASLRAATNCDLYVLSKKSLDETFQYYPAIYKQLQRASAMMKEQLHKEDRCVKMSKKPKSAVEVVFLRQTGYFKWHSECMAEAEQTALDSTRWTAVKEIFMSLFILLKRIHNKTIDPENTLRLAYQYISCLLITVLFWAITYMHSVSDVDWYIFLLALIIESIMMIEVILKFHMCYYDDSGAYISDYELTSQSYLKSKVGFVFDVVCSLPYSMLFLHPMFSKELSTFLSVIVYARMAHLPRLITLLVFMWKEEELITSNLLWIRIIKYFVHAVLFVHCGAVLCILFVRMYGMLSWVGATEIYFFPEMYRYAFYWVIQIYTTTGYGDLVAKTFGEMILCIMIMILSKMQVVFIMGHLTSTQTNKRVLQEAYEEKLETIKTYMKQERIPTAIQKRVMEFYSYRWNRTSGTDAEDLFRDIHTCLKMEILSSICSDTLRKHQLFSNYPGPFIRELCTRMIIRCFPIAFYYKSMLMQLGPID</sequence>
<feature type="transmembrane region" description="Helical" evidence="11">
    <location>
        <begin position="1775"/>
        <end position="1797"/>
    </location>
</feature>
<keyword evidence="2 10" id="KW-0813">Transport</keyword>
<name>A0A9W7TF82_TRIRA</name>
<feature type="transmembrane region" description="Helical" evidence="11">
    <location>
        <begin position="216"/>
        <end position="236"/>
    </location>
</feature>
<dbReference type="InterPro" id="IPR003280">
    <property type="entry name" value="2pore_dom_K_chnl"/>
</dbReference>
<dbReference type="CDD" id="cd00038">
    <property type="entry name" value="CAP_ED"/>
    <property type="match status" value="3"/>
</dbReference>
<dbReference type="GO" id="GO:0005221">
    <property type="term" value="F:intracellularly cyclic nucleotide-activated monoatomic cation channel activity"/>
    <property type="evidence" value="ECO:0007669"/>
    <property type="project" value="InterPro"/>
</dbReference>
<dbReference type="Pfam" id="PF07885">
    <property type="entry name" value="Ion_trans_2"/>
    <property type="match status" value="1"/>
</dbReference>
<dbReference type="Gene3D" id="2.60.120.10">
    <property type="entry name" value="Jelly Rolls"/>
    <property type="match status" value="3"/>
</dbReference>
<comment type="caution">
    <text evidence="13">The sequence shown here is derived from an EMBL/GenBank/DDBJ whole genome shotgun (WGS) entry which is preliminary data.</text>
</comment>
<feature type="transmembrane region" description="Helical" evidence="11">
    <location>
        <begin position="1233"/>
        <end position="1252"/>
    </location>
</feature>
<dbReference type="Pfam" id="PF00520">
    <property type="entry name" value="Ion_trans"/>
    <property type="match status" value="3"/>
</dbReference>
<evidence type="ECO:0000256" key="10">
    <source>
        <dbReference type="RuleBase" id="RU003857"/>
    </source>
</evidence>
<dbReference type="SUPFAM" id="SSF81324">
    <property type="entry name" value="Voltage-gated potassium channels"/>
    <property type="match status" value="4"/>
</dbReference>
<keyword evidence="6 10" id="KW-0406">Ion transport</keyword>
<feature type="transmembrane region" description="Helical" evidence="11">
    <location>
        <begin position="691"/>
        <end position="710"/>
    </location>
</feature>
<feature type="transmembrane region" description="Helical" evidence="11">
    <location>
        <begin position="242"/>
        <end position="265"/>
    </location>
</feature>
<dbReference type="GO" id="GO:0005249">
    <property type="term" value="F:voltage-gated potassium channel activity"/>
    <property type="evidence" value="ECO:0007669"/>
    <property type="project" value="TreeGrafter"/>
</dbReference>
<evidence type="ECO:0000256" key="2">
    <source>
        <dbReference type="ARBA" id="ARBA00022448"/>
    </source>
</evidence>
<dbReference type="SMART" id="SM00100">
    <property type="entry name" value="cNMP"/>
    <property type="match status" value="3"/>
</dbReference>
<dbReference type="InterPro" id="IPR000595">
    <property type="entry name" value="cNMP-bd_dom"/>
</dbReference>
<evidence type="ECO:0000256" key="5">
    <source>
        <dbReference type="ARBA" id="ARBA00022989"/>
    </source>
</evidence>
<evidence type="ECO:0000256" key="3">
    <source>
        <dbReference type="ARBA" id="ARBA00022692"/>
    </source>
</evidence>
<feature type="domain" description="Cyclic nucleotide-binding" evidence="12">
    <location>
        <begin position="344"/>
        <end position="444"/>
    </location>
</feature>
<comment type="similarity">
    <text evidence="10">Belongs to the two pore domain potassium channel (TC 1.A.1.8) family.</text>
</comment>
<dbReference type="InterPro" id="IPR018490">
    <property type="entry name" value="cNMP-bd_dom_sf"/>
</dbReference>
<gene>
    <name evidence="13" type="ORF">IRJ41_002465</name>
</gene>
<feature type="transmembrane region" description="Helical" evidence="11">
    <location>
        <begin position="56"/>
        <end position="76"/>
    </location>
</feature>
<dbReference type="InterPro" id="IPR050866">
    <property type="entry name" value="CNG_cation_channel"/>
</dbReference>
<dbReference type="SUPFAM" id="SSF51206">
    <property type="entry name" value="cAMP-binding domain-like"/>
    <property type="match status" value="4"/>
</dbReference>
<feature type="transmembrane region" description="Helical" evidence="11">
    <location>
        <begin position="1817"/>
        <end position="1839"/>
    </location>
</feature>
<evidence type="ECO:0000256" key="1">
    <source>
        <dbReference type="ARBA" id="ARBA00004141"/>
    </source>
</evidence>
<feature type="transmembrane region" description="Helical" evidence="11">
    <location>
        <begin position="1672"/>
        <end position="1694"/>
    </location>
</feature>
<dbReference type="Gene3D" id="1.10.287.70">
    <property type="match status" value="4"/>
</dbReference>
<dbReference type="InterPro" id="IPR005821">
    <property type="entry name" value="Ion_trans_dom"/>
</dbReference>
<keyword evidence="14" id="KW-1185">Reference proteome</keyword>
<organism evidence="13 14">
    <name type="scientific">Triplophysa rosa</name>
    <name type="common">Cave loach</name>
    <dbReference type="NCBI Taxonomy" id="992332"/>
    <lineage>
        <taxon>Eukaryota</taxon>
        <taxon>Metazoa</taxon>
        <taxon>Chordata</taxon>
        <taxon>Craniata</taxon>
        <taxon>Vertebrata</taxon>
        <taxon>Euteleostomi</taxon>
        <taxon>Actinopterygii</taxon>
        <taxon>Neopterygii</taxon>
        <taxon>Teleostei</taxon>
        <taxon>Ostariophysi</taxon>
        <taxon>Cypriniformes</taxon>
        <taxon>Nemacheilidae</taxon>
        <taxon>Triplophysa</taxon>
    </lineage>
</organism>
<protein>
    <recommendedName>
        <fullName evidence="12">Cyclic nucleotide-binding domain-containing protein</fullName>
    </recommendedName>
</protein>
<feature type="transmembrane region" description="Helical" evidence="11">
    <location>
        <begin position="1700"/>
        <end position="1719"/>
    </location>
</feature>
<dbReference type="PANTHER" id="PTHR45638">
    <property type="entry name" value="CYCLIC NUCLEOTIDE-GATED CATION CHANNEL SUBUNIT A"/>
    <property type="match status" value="1"/>
</dbReference>
<keyword evidence="3 10" id="KW-0812">Transmembrane</keyword>
<feature type="transmembrane region" description="Helical" evidence="11">
    <location>
        <begin position="1329"/>
        <end position="1353"/>
    </location>
</feature>
<dbReference type="EMBL" id="JAFHDT010000019">
    <property type="protein sequence ID" value="KAI7795656.1"/>
    <property type="molecule type" value="Genomic_DNA"/>
</dbReference>
<feature type="transmembrane region" description="Helical" evidence="11">
    <location>
        <begin position="734"/>
        <end position="753"/>
    </location>
</feature>
<keyword evidence="4" id="KW-0630">Potassium</keyword>
<accession>A0A9W7TF82</accession>
<feature type="transmembrane region" description="Helical" evidence="11">
    <location>
        <begin position="577"/>
        <end position="598"/>
    </location>
</feature>
<feature type="transmembrane region" description="Helical" evidence="11">
    <location>
        <begin position="1885"/>
        <end position="1905"/>
    </location>
</feature>
<feature type="domain" description="Cyclic nucleotide-binding" evidence="12">
    <location>
        <begin position="1485"/>
        <end position="1571"/>
    </location>
</feature>
<evidence type="ECO:0000259" key="12">
    <source>
        <dbReference type="PROSITE" id="PS50042"/>
    </source>
</evidence>
<dbReference type="GO" id="GO:0016020">
    <property type="term" value="C:membrane"/>
    <property type="evidence" value="ECO:0007669"/>
    <property type="project" value="UniProtKB-SubCell"/>
</dbReference>
<feature type="transmembrane region" description="Helical" evidence="11">
    <location>
        <begin position="765"/>
        <end position="782"/>
    </location>
</feature>
<feature type="transmembrane region" description="Helical" evidence="11">
    <location>
        <begin position="1158"/>
        <end position="1178"/>
    </location>
</feature>
<feature type="transmembrane region" description="Helical" evidence="11">
    <location>
        <begin position="1750"/>
        <end position="1769"/>
    </location>
</feature>
<dbReference type="PANTHER" id="PTHR45638:SF19">
    <property type="entry name" value="CYCLIC NUCLEOTIDE-BINDING DOMAIN-CONTAINING PROTEIN"/>
    <property type="match status" value="1"/>
</dbReference>
<feature type="transmembrane region" description="Helical" evidence="11">
    <location>
        <begin position="1115"/>
        <end position="1138"/>
    </location>
</feature>
<dbReference type="InterPro" id="IPR013099">
    <property type="entry name" value="K_chnl_dom"/>
</dbReference>
<dbReference type="PRINTS" id="PR01333">
    <property type="entry name" value="2POREKCHANEL"/>
</dbReference>
<evidence type="ECO:0000256" key="4">
    <source>
        <dbReference type="ARBA" id="ARBA00022958"/>
    </source>
</evidence>
<keyword evidence="8" id="KW-1071">Ligand-gated ion channel</keyword>
<reference evidence="13" key="1">
    <citation type="submission" date="2021-02" db="EMBL/GenBank/DDBJ databases">
        <title>Comparative genomics reveals that relaxation of natural selection precedes convergent phenotypic evolution of cavefish.</title>
        <authorList>
            <person name="Peng Z."/>
        </authorList>
    </citation>
    <scope>NUCLEOTIDE SEQUENCE</scope>
    <source>
        <tissue evidence="13">Muscle</tissue>
    </source>
</reference>
<feature type="transmembrane region" description="Helical" evidence="11">
    <location>
        <begin position="1299"/>
        <end position="1317"/>
    </location>
</feature>
<evidence type="ECO:0000256" key="7">
    <source>
        <dbReference type="ARBA" id="ARBA00023136"/>
    </source>
</evidence>
<evidence type="ECO:0000313" key="13">
    <source>
        <dbReference type="EMBL" id="KAI7795656.1"/>
    </source>
</evidence>
<feature type="transmembrane region" description="Helical" evidence="11">
    <location>
        <begin position="1087"/>
        <end position="1108"/>
    </location>
</feature>
<comment type="subcellular location">
    <subcellularLocation>
        <location evidence="1">Membrane</location>
        <topology evidence="1">Multi-pass membrane protein</topology>
    </subcellularLocation>
</comment>
<dbReference type="InterPro" id="IPR014710">
    <property type="entry name" value="RmlC-like_jellyroll"/>
</dbReference>
<evidence type="ECO:0000256" key="6">
    <source>
        <dbReference type="ARBA" id="ARBA00023065"/>
    </source>
</evidence>
<evidence type="ECO:0000256" key="8">
    <source>
        <dbReference type="ARBA" id="ARBA00023286"/>
    </source>
</evidence>
<dbReference type="PROSITE" id="PS50042">
    <property type="entry name" value="CNMP_BINDING_3"/>
    <property type="match status" value="3"/>
</dbReference>
<feature type="transmembrane region" description="Helical" evidence="11">
    <location>
        <begin position="26"/>
        <end position="44"/>
    </location>
</feature>
<dbReference type="Gene3D" id="1.10.287.630">
    <property type="entry name" value="Helix hairpin bin"/>
    <property type="match status" value="4"/>
</dbReference>
<feature type="domain" description="Cyclic nucleotide-binding" evidence="12">
    <location>
        <begin position="871"/>
        <end position="971"/>
    </location>
</feature>